<sequence>MRQGAARFSKSNYTSQPETHAHLRPIVIFVCTNTQLASIGGNAGGQPSFQYLTSTRHSLIEPPPPSSTINSMGMQTLNQEAELSKAVISGHFSFPPRFPERDGDLSLLSMEELKGQMGRLQYWEHRHLTVQGNVIAAYNSRLARKMECSTLHSSEDSPSDQRL</sequence>
<dbReference type="AlphaFoldDB" id="A0A444U305"/>
<organism evidence="1 2">
    <name type="scientific">Acipenser ruthenus</name>
    <name type="common">Sterlet sturgeon</name>
    <dbReference type="NCBI Taxonomy" id="7906"/>
    <lineage>
        <taxon>Eukaryota</taxon>
        <taxon>Metazoa</taxon>
        <taxon>Chordata</taxon>
        <taxon>Craniata</taxon>
        <taxon>Vertebrata</taxon>
        <taxon>Euteleostomi</taxon>
        <taxon>Actinopterygii</taxon>
        <taxon>Chondrostei</taxon>
        <taxon>Acipenseriformes</taxon>
        <taxon>Acipenseridae</taxon>
        <taxon>Acipenser</taxon>
    </lineage>
</organism>
<proteinExistence type="predicted"/>
<protein>
    <submittedName>
        <fullName evidence="1">Uncharacterized protein</fullName>
    </submittedName>
</protein>
<dbReference type="EMBL" id="SCEB01215435">
    <property type="protein sequence ID" value="RXM29593.1"/>
    <property type="molecule type" value="Genomic_DNA"/>
</dbReference>
<dbReference type="Proteomes" id="UP000289886">
    <property type="component" value="Unassembled WGS sequence"/>
</dbReference>
<name>A0A444U305_ACIRT</name>
<keyword evidence="2" id="KW-1185">Reference proteome</keyword>
<comment type="caution">
    <text evidence="1">The sequence shown here is derived from an EMBL/GenBank/DDBJ whole genome shotgun (WGS) entry which is preliminary data.</text>
</comment>
<gene>
    <name evidence="1" type="ORF">EOD39_8706</name>
</gene>
<reference evidence="1 2" key="1">
    <citation type="submission" date="2019-01" db="EMBL/GenBank/DDBJ databases">
        <title>Draft Genome and Complete Hox-Cluster Characterization of the Sterlet Sturgeon (Acipenser ruthenus).</title>
        <authorList>
            <person name="Wei Q."/>
        </authorList>
    </citation>
    <scope>NUCLEOTIDE SEQUENCE [LARGE SCALE GENOMIC DNA]</scope>
    <source>
        <strain evidence="1">WHYD16114868_AA</strain>
        <tissue evidence="1">Blood</tissue>
    </source>
</reference>
<evidence type="ECO:0000313" key="1">
    <source>
        <dbReference type="EMBL" id="RXM29593.1"/>
    </source>
</evidence>
<evidence type="ECO:0000313" key="2">
    <source>
        <dbReference type="Proteomes" id="UP000289886"/>
    </source>
</evidence>
<accession>A0A444U305</accession>